<keyword evidence="1" id="KW-0378">Hydrolase</keyword>
<dbReference type="AlphaFoldDB" id="A0A8X6IA27"/>
<dbReference type="EC" id="5.6.2.3" evidence="1"/>
<evidence type="ECO:0000313" key="4">
    <source>
        <dbReference type="Proteomes" id="UP000886998"/>
    </source>
</evidence>
<keyword evidence="1 3" id="KW-0347">Helicase</keyword>
<keyword evidence="1" id="KW-0547">Nucleotide-binding</keyword>
<reference evidence="3" key="1">
    <citation type="submission" date="2020-08" db="EMBL/GenBank/DDBJ databases">
        <title>Multicomponent nature underlies the extraordinary mechanical properties of spider dragline silk.</title>
        <authorList>
            <person name="Kono N."/>
            <person name="Nakamura H."/>
            <person name="Mori M."/>
            <person name="Yoshida Y."/>
            <person name="Ohtoshi R."/>
            <person name="Malay A.D."/>
            <person name="Moran D.A.P."/>
            <person name="Tomita M."/>
            <person name="Numata K."/>
            <person name="Arakawa K."/>
        </authorList>
    </citation>
    <scope>NUCLEOTIDE SEQUENCE</scope>
</reference>
<name>A0A8X6IA27_9ARAC</name>
<comment type="cofactor">
    <cofactor evidence="1">
        <name>Mg(2+)</name>
        <dbReference type="ChEBI" id="CHEBI:18420"/>
    </cofactor>
</comment>
<dbReference type="GO" id="GO:0000723">
    <property type="term" value="P:telomere maintenance"/>
    <property type="evidence" value="ECO:0007669"/>
    <property type="project" value="InterPro"/>
</dbReference>
<dbReference type="GO" id="GO:0016787">
    <property type="term" value="F:hydrolase activity"/>
    <property type="evidence" value="ECO:0007669"/>
    <property type="project" value="UniProtKB-KW"/>
</dbReference>
<evidence type="ECO:0000313" key="3">
    <source>
        <dbReference type="EMBL" id="GFS36737.1"/>
    </source>
</evidence>
<dbReference type="GO" id="GO:0006281">
    <property type="term" value="P:DNA repair"/>
    <property type="evidence" value="ECO:0007669"/>
    <property type="project" value="UniProtKB-KW"/>
</dbReference>
<dbReference type="GO" id="GO:0043139">
    <property type="term" value="F:5'-3' DNA helicase activity"/>
    <property type="evidence" value="ECO:0007669"/>
    <property type="project" value="UniProtKB-EC"/>
</dbReference>
<protein>
    <recommendedName>
        <fullName evidence="1">ATP-dependent DNA helicase</fullName>
        <ecNumber evidence="1">5.6.2.3</ecNumber>
    </recommendedName>
</protein>
<keyword evidence="1" id="KW-0233">DNA recombination</keyword>
<comment type="catalytic activity">
    <reaction evidence="1">
        <text>ATP + H2O = ADP + phosphate + H(+)</text>
        <dbReference type="Rhea" id="RHEA:13065"/>
        <dbReference type="ChEBI" id="CHEBI:15377"/>
        <dbReference type="ChEBI" id="CHEBI:15378"/>
        <dbReference type="ChEBI" id="CHEBI:30616"/>
        <dbReference type="ChEBI" id="CHEBI:43474"/>
        <dbReference type="ChEBI" id="CHEBI:456216"/>
        <dbReference type="EC" id="5.6.2.3"/>
    </reaction>
</comment>
<dbReference type="GO" id="GO:0005524">
    <property type="term" value="F:ATP binding"/>
    <property type="evidence" value="ECO:0007669"/>
    <property type="project" value="UniProtKB-KW"/>
</dbReference>
<keyword evidence="1" id="KW-0067">ATP-binding</keyword>
<keyword evidence="1" id="KW-0227">DNA damage</keyword>
<dbReference type="PANTHER" id="PTHR10492:SF57">
    <property type="entry name" value="ATP-DEPENDENT DNA HELICASE"/>
    <property type="match status" value="1"/>
</dbReference>
<feature type="domain" description="DNA helicase Pif1-like DEAD-box helicase" evidence="2">
    <location>
        <begin position="85"/>
        <end position="179"/>
    </location>
</feature>
<dbReference type="InterPro" id="IPR027417">
    <property type="entry name" value="P-loop_NTPase"/>
</dbReference>
<dbReference type="Gene3D" id="3.40.50.300">
    <property type="entry name" value="P-loop containing nucleotide triphosphate hydrolases"/>
    <property type="match status" value="1"/>
</dbReference>
<evidence type="ECO:0000259" key="2">
    <source>
        <dbReference type="Pfam" id="PF05970"/>
    </source>
</evidence>
<dbReference type="OrthoDB" id="6155655at2759"/>
<comment type="caution">
    <text evidence="3">The sequence shown here is derived from an EMBL/GenBank/DDBJ whole genome shotgun (WGS) entry which is preliminary data.</text>
</comment>
<comment type="similarity">
    <text evidence="1">Belongs to the helicase family.</text>
</comment>
<organism evidence="3 4">
    <name type="scientific">Trichonephila inaurata madagascariensis</name>
    <dbReference type="NCBI Taxonomy" id="2747483"/>
    <lineage>
        <taxon>Eukaryota</taxon>
        <taxon>Metazoa</taxon>
        <taxon>Ecdysozoa</taxon>
        <taxon>Arthropoda</taxon>
        <taxon>Chelicerata</taxon>
        <taxon>Arachnida</taxon>
        <taxon>Araneae</taxon>
        <taxon>Araneomorphae</taxon>
        <taxon>Entelegynae</taxon>
        <taxon>Araneoidea</taxon>
        <taxon>Nephilidae</taxon>
        <taxon>Trichonephila</taxon>
        <taxon>Trichonephila inaurata</taxon>
    </lineage>
</organism>
<accession>A0A8X6IA27</accession>
<sequence>MLQHNNSYIKSFKSSIEKLVPDFRVVIHADKVPADEHSRRFNESTTSKGCSYHGMEKEINIVREKLDITFNYVKGTYLLVHLQRERRSDASKVLKCYKLMIWDECSMSHIAAFEALYVTLQNLRFNKKRMGCITLVLSDDFHQTFPVIPRGIRADGISVCVKASNIWPNIKRFQLSTNM</sequence>
<dbReference type="Pfam" id="PF05970">
    <property type="entry name" value="PIF1"/>
    <property type="match status" value="1"/>
</dbReference>
<keyword evidence="1" id="KW-0234">DNA repair</keyword>
<dbReference type="PANTHER" id="PTHR10492">
    <property type="match status" value="1"/>
</dbReference>
<gene>
    <name evidence="3" type="primary">X975_25623</name>
    <name evidence="3" type="ORF">TNIN_286461</name>
</gene>
<dbReference type="Proteomes" id="UP000886998">
    <property type="component" value="Unassembled WGS sequence"/>
</dbReference>
<keyword evidence="4" id="KW-1185">Reference proteome</keyword>
<dbReference type="EMBL" id="BMAV01024863">
    <property type="protein sequence ID" value="GFS36737.1"/>
    <property type="molecule type" value="Genomic_DNA"/>
</dbReference>
<evidence type="ECO:0000256" key="1">
    <source>
        <dbReference type="RuleBase" id="RU363044"/>
    </source>
</evidence>
<proteinExistence type="inferred from homology"/>
<dbReference type="InterPro" id="IPR010285">
    <property type="entry name" value="DNA_helicase_pif1-like_DEAD"/>
</dbReference>
<dbReference type="GO" id="GO:0006310">
    <property type="term" value="P:DNA recombination"/>
    <property type="evidence" value="ECO:0007669"/>
    <property type="project" value="UniProtKB-KW"/>
</dbReference>